<dbReference type="OrthoDB" id="212671at2"/>
<evidence type="ECO:0000313" key="2">
    <source>
        <dbReference type="EMBL" id="OWK38336.1"/>
    </source>
</evidence>
<evidence type="ECO:0008006" key="4">
    <source>
        <dbReference type="Google" id="ProtNLM"/>
    </source>
</evidence>
<reference evidence="3" key="1">
    <citation type="submission" date="2017-06" db="EMBL/GenBank/DDBJ databases">
        <title>Genome analysis of Fimbriiglobus ruber SP5, the first member of the order Planctomycetales with confirmed chitinolytic capability.</title>
        <authorList>
            <person name="Ravin N.V."/>
            <person name="Rakitin A.L."/>
            <person name="Ivanova A.A."/>
            <person name="Beletsky A.V."/>
            <person name="Kulichevskaya I.S."/>
            <person name="Mardanov A.V."/>
            <person name="Dedysh S.N."/>
        </authorList>
    </citation>
    <scope>NUCLEOTIDE SEQUENCE [LARGE SCALE GENOMIC DNA]</scope>
    <source>
        <strain evidence="3">SP5</strain>
    </source>
</reference>
<name>A0A225DLH8_9BACT</name>
<keyword evidence="3" id="KW-1185">Reference proteome</keyword>
<feature type="compositionally biased region" description="Pro residues" evidence="1">
    <location>
        <begin position="21"/>
        <end position="30"/>
    </location>
</feature>
<sequence length="347" mass="37438">MARADDAPPPSAPAGADVPPAVAPPAPPAAAGPGLSAANSGLFNDPTAFNGIGGTGNLFRGPQYSTTWYAPQSITGQGGNLGYVRQELSVPIPIWSDGGDVLMATGRLKNLLFETHAVLPPSGRPFPEDLWDMSAGLNYVHKFDNGWTGGVGGQFGSASDKPFNSLHEITLGGNAFLRVPAARDGDWWMFSLSYSPNGQVAFPIPGVAYSWAATDRLRISIGLPLALTWRPVDDVYITMTYVPLNQVRARATWIFLPGASLYTGFEWSSEGFFLADRTVEQDRFFVNEKRLMTGVRYSLTPRFTLDVSGGYAFDRSFGSGTNSLNLQTDRVDVANTPYLSGSVFFRY</sequence>
<dbReference type="EMBL" id="NIDE01000014">
    <property type="protein sequence ID" value="OWK38336.1"/>
    <property type="molecule type" value="Genomic_DNA"/>
</dbReference>
<dbReference type="AlphaFoldDB" id="A0A225DLH8"/>
<comment type="caution">
    <text evidence="2">The sequence shown here is derived from an EMBL/GenBank/DDBJ whole genome shotgun (WGS) entry which is preliminary data.</text>
</comment>
<dbReference type="SUPFAM" id="SSF56935">
    <property type="entry name" value="Porins"/>
    <property type="match status" value="1"/>
</dbReference>
<evidence type="ECO:0000256" key="1">
    <source>
        <dbReference type="SAM" id="MobiDB-lite"/>
    </source>
</evidence>
<proteinExistence type="predicted"/>
<dbReference type="RefSeq" id="WP_088258160.1">
    <property type="nucleotide sequence ID" value="NZ_NIDE01000014.1"/>
</dbReference>
<gene>
    <name evidence="2" type="ORF">FRUB_07456</name>
</gene>
<dbReference type="Proteomes" id="UP000214646">
    <property type="component" value="Unassembled WGS sequence"/>
</dbReference>
<accession>A0A225DLH8</accession>
<organism evidence="2 3">
    <name type="scientific">Fimbriiglobus ruber</name>
    <dbReference type="NCBI Taxonomy" id="1908690"/>
    <lineage>
        <taxon>Bacteria</taxon>
        <taxon>Pseudomonadati</taxon>
        <taxon>Planctomycetota</taxon>
        <taxon>Planctomycetia</taxon>
        <taxon>Gemmatales</taxon>
        <taxon>Gemmataceae</taxon>
        <taxon>Fimbriiglobus</taxon>
    </lineage>
</organism>
<protein>
    <recommendedName>
        <fullName evidence="4">Outer membrane protein beta-barrel domain-containing protein</fullName>
    </recommendedName>
</protein>
<evidence type="ECO:0000313" key="3">
    <source>
        <dbReference type="Proteomes" id="UP000214646"/>
    </source>
</evidence>
<feature type="region of interest" description="Disordered" evidence="1">
    <location>
        <begin position="1"/>
        <end position="33"/>
    </location>
</feature>